<gene>
    <name evidence="1" type="ORF">LRHMDP3_1340</name>
</gene>
<evidence type="ECO:0000313" key="1">
    <source>
        <dbReference type="EMBL" id="EKS50957.1"/>
    </source>
</evidence>
<evidence type="ECO:0000313" key="2">
    <source>
        <dbReference type="Proteomes" id="UP000009352"/>
    </source>
</evidence>
<dbReference type="Proteomes" id="UP000009352">
    <property type="component" value="Unassembled WGS sequence"/>
</dbReference>
<accession>A0AB33XUW9</accession>
<name>A0AB33XUW9_LACRH</name>
<dbReference type="EMBL" id="AMQX01000006">
    <property type="protein sequence ID" value="EKS50957.1"/>
    <property type="molecule type" value="Genomic_DNA"/>
</dbReference>
<protein>
    <recommendedName>
        <fullName evidence="3">Phage protein</fullName>
    </recommendedName>
</protein>
<dbReference type="AlphaFoldDB" id="A0AB33XUW9"/>
<comment type="caution">
    <text evidence="1">The sequence shown here is derived from an EMBL/GenBank/DDBJ whole genome shotgun (WGS) entry which is preliminary data.</text>
</comment>
<evidence type="ECO:0008006" key="3">
    <source>
        <dbReference type="Google" id="ProtNLM"/>
    </source>
</evidence>
<reference evidence="1 2" key="1">
    <citation type="journal article" date="2013" name="Genome Announc.">
        <title>Draft Genome Sequence of Staphylococcus simulans UMC-CNS-990, Isolated from a Case of Chronic Bovine Mastitis.</title>
        <authorList>
            <person name="Calcutt M.J."/>
            <person name="Foecking M.F."/>
            <person name="Hsieh H.Y."/>
            <person name="Perry J."/>
            <person name="Stewart G.C."/>
            <person name="Middleton J.R."/>
        </authorList>
    </citation>
    <scope>NUCLEOTIDE SEQUENCE [LARGE SCALE GENOMIC DNA]</scope>
    <source>
        <strain evidence="1 2">LRHMDP3</strain>
    </source>
</reference>
<organism evidence="1 2">
    <name type="scientific">Lacticaseibacillus rhamnosus LRHMDP3</name>
    <dbReference type="NCBI Taxonomy" id="1203259"/>
    <lineage>
        <taxon>Bacteria</taxon>
        <taxon>Bacillati</taxon>
        <taxon>Bacillota</taxon>
        <taxon>Bacilli</taxon>
        <taxon>Lactobacillales</taxon>
        <taxon>Lactobacillaceae</taxon>
        <taxon>Lacticaseibacillus</taxon>
    </lineage>
</organism>
<proteinExistence type="predicted"/>
<sequence length="51" mass="5998">MTFVIRYDQPETILNSWCIEWQGKQYDIVKLTPDTAKKQWTTIIGKPVANK</sequence>